<sequence length="394" mass="43663">MKILITTIHNYPHSGGLSSHVTTLKSGLEALGHEVDVFSFQKIPNWKTLFMVERPTFFLNRIRIGKGTLFGRRMRQKLFTQVLKQHGKEYDIVNAQDIFATLASLEAGLPTVSTVHGYLSFEAVSKGIVLPDSPESRYLQEIEKVAYTKTMQVITVDERIRDYVHNLSGVTPVKIHNFINPDQFKPVPDELASLKQKLSISPETKVLLCPRRLTKKNGVIYPLKALRQILDTYPDTLLIYAGNGEEEDRLTAEIKQQHLKQHVRMLGAIPHEAIVDYYSVADVVLVPSVHSDGVEEATSISALEAMGSCSPVVAGAVGGLKEIIDHEENGLLVPEKDETALAEAVIRILGDPEWANAMADRARAKIETTYSHVAAAKKYLAIYEATLEKGGGRS</sequence>
<evidence type="ECO:0000313" key="5">
    <source>
        <dbReference type="EMBL" id="ADI00549.1"/>
    </source>
</evidence>
<reference evidence="5" key="1">
    <citation type="submission" date="2009-10" db="EMBL/GenBank/DDBJ databases">
        <title>Complete sequence of Bacillus selenitireducens MLS10.</title>
        <authorList>
            <consortium name="US DOE Joint Genome Institute"/>
            <person name="Lucas S."/>
            <person name="Copeland A."/>
            <person name="Lapidus A."/>
            <person name="Glavina del Rio T."/>
            <person name="Dalin E."/>
            <person name="Tice H."/>
            <person name="Bruce D."/>
            <person name="Goodwin L."/>
            <person name="Pitluck S."/>
            <person name="Sims D."/>
            <person name="Brettin T."/>
            <person name="Detter J.C."/>
            <person name="Han C."/>
            <person name="Larimer F."/>
            <person name="Land M."/>
            <person name="Hauser L."/>
            <person name="Kyrpides N."/>
            <person name="Ovchinnikova G."/>
            <person name="Stolz J."/>
        </authorList>
    </citation>
    <scope>NUCLEOTIDE SEQUENCE [LARGE SCALE GENOMIC DNA]</scope>
    <source>
        <strain evidence="5">MLS10</strain>
    </source>
</reference>
<dbReference type="OrthoDB" id="9815550at2"/>
<evidence type="ECO:0000259" key="4">
    <source>
        <dbReference type="Pfam" id="PF13439"/>
    </source>
</evidence>
<keyword evidence="1" id="KW-0328">Glycosyltransferase</keyword>
<protein>
    <submittedName>
        <fullName evidence="5">Glycosyl transferase group 1</fullName>
    </submittedName>
</protein>
<dbReference type="HOGENOM" id="CLU_009583_2_5_9"/>
<accession>D6Y0I1</accession>
<name>D6Y0I1_BACIE</name>
<dbReference type="PANTHER" id="PTHR12526:SF510">
    <property type="entry name" value="D-INOSITOL 3-PHOSPHATE GLYCOSYLTRANSFERASE"/>
    <property type="match status" value="1"/>
</dbReference>
<dbReference type="STRING" id="439292.Bsel_3067"/>
<evidence type="ECO:0000256" key="1">
    <source>
        <dbReference type="ARBA" id="ARBA00022676"/>
    </source>
</evidence>
<dbReference type="Gene3D" id="3.40.50.2000">
    <property type="entry name" value="Glycogen Phosphorylase B"/>
    <property type="match status" value="2"/>
</dbReference>
<dbReference type="CDD" id="cd03801">
    <property type="entry name" value="GT4_PimA-like"/>
    <property type="match status" value="1"/>
</dbReference>
<dbReference type="InterPro" id="IPR001296">
    <property type="entry name" value="Glyco_trans_1"/>
</dbReference>
<evidence type="ECO:0000259" key="3">
    <source>
        <dbReference type="Pfam" id="PF00534"/>
    </source>
</evidence>
<gene>
    <name evidence="5" type="ordered locus">Bsel_3067</name>
</gene>
<dbReference type="InterPro" id="IPR028098">
    <property type="entry name" value="Glyco_trans_4-like_N"/>
</dbReference>
<evidence type="ECO:0000313" key="6">
    <source>
        <dbReference type="Proteomes" id="UP000000271"/>
    </source>
</evidence>
<keyword evidence="6" id="KW-1185">Reference proteome</keyword>
<proteinExistence type="predicted"/>
<dbReference type="RefSeq" id="WP_013173953.1">
    <property type="nucleotide sequence ID" value="NC_014219.1"/>
</dbReference>
<dbReference type="SUPFAM" id="SSF53756">
    <property type="entry name" value="UDP-Glycosyltransferase/glycogen phosphorylase"/>
    <property type="match status" value="1"/>
</dbReference>
<organism evidence="5 6">
    <name type="scientific">Bacillus selenitireducens (strain ATCC 700615 / DSM 15326 / MLS10)</name>
    <dbReference type="NCBI Taxonomy" id="439292"/>
    <lineage>
        <taxon>Bacteria</taxon>
        <taxon>Bacillati</taxon>
        <taxon>Bacillota</taxon>
        <taxon>Bacilli</taxon>
        <taxon>Bacillales</taxon>
        <taxon>Bacillaceae</taxon>
        <taxon>Salisediminibacterium</taxon>
    </lineage>
</organism>
<feature type="domain" description="Glycosyltransferase subfamily 4-like N-terminal" evidence="4">
    <location>
        <begin position="15"/>
        <end position="182"/>
    </location>
</feature>
<feature type="domain" description="Glycosyl transferase family 1" evidence="3">
    <location>
        <begin position="195"/>
        <end position="364"/>
    </location>
</feature>
<dbReference type="Pfam" id="PF13439">
    <property type="entry name" value="Glyco_transf_4"/>
    <property type="match status" value="1"/>
</dbReference>
<dbReference type="CAZy" id="GT4">
    <property type="family name" value="Glycosyltransferase Family 4"/>
</dbReference>
<dbReference type="PANTHER" id="PTHR12526">
    <property type="entry name" value="GLYCOSYLTRANSFERASE"/>
    <property type="match status" value="1"/>
</dbReference>
<dbReference type="Proteomes" id="UP000000271">
    <property type="component" value="Chromosome"/>
</dbReference>
<dbReference type="AlphaFoldDB" id="D6Y0I1"/>
<dbReference type="KEGG" id="bse:Bsel_3067"/>
<dbReference type="eggNOG" id="COG0438">
    <property type="taxonomic scope" value="Bacteria"/>
</dbReference>
<keyword evidence="2 5" id="KW-0808">Transferase</keyword>
<dbReference type="GO" id="GO:0016757">
    <property type="term" value="F:glycosyltransferase activity"/>
    <property type="evidence" value="ECO:0007669"/>
    <property type="project" value="UniProtKB-KW"/>
</dbReference>
<evidence type="ECO:0000256" key="2">
    <source>
        <dbReference type="ARBA" id="ARBA00022679"/>
    </source>
</evidence>
<dbReference type="Pfam" id="PF00534">
    <property type="entry name" value="Glycos_transf_1"/>
    <property type="match status" value="1"/>
</dbReference>
<dbReference type="EMBL" id="CP001791">
    <property type="protein sequence ID" value="ADI00549.1"/>
    <property type="molecule type" value="Genomic_DNA"/>
</dbReference>